<name>A0A1S5RCV8_9CAUD</name>
<sequence>MADRVFDFITKENKPGKINHKYVKESSVEKAIEVHHIDINKYVVTELTLDEFVSISDRFDEYFGHERKSLDERKKNLKDYQGVLLVTNVSLWP</sequence>
<dbReference type="Proteomes" id="UP000222183">
    <property type="component" value="Segment"/>
</dbReference>
<evidence type="ECO:0000313" key="1">
    <source>
        <dbReference type="EMBL" id="ANO58003.1"/>
    </source>
</evidence>
<dbReference type="EMBL" id="KX223815">
    <property type="protein sequence ID" value="ANO58003.1"/>
    <property type="molecule type" value="Genomic_DNA"/>
</dbReference>
<reference evidence="1 2" key="1">
    <citation type="journal article" date="2016" name="J. Dairy Sci.">
        <title>Characterization and adsorption of Lactobacillus virulent phage P1.</title>
        <authorList>
            <person name="Chen X."/>
            <person name="Xi Y."/>
            <person name="Zhang H."/>
            <person name="Wang Z."/>
            <person name="Fan M."/>
            <person name="Liu Y."/>
            <person name="Wu W."/>
        </authorList>
    </citation>
    <scope>NUCLEOTIDE SEQUENCE [LARGE SCALE GENOMIC DNA]</scope>
</reference>
<evidence type="ECO:0000313" key="2">
    <source>
        <dbReference type="Proteomes" id="UP000222183"/>
    </source>
</evidence>
<protein>
    <submittedName>
        <fullName evidence="1">Uncharacterized protein</fullName>
    </submittedName>
</protein>
<proteinExistence type="predicted"/>
<accession>A0A1S5RCV8</accession>
<organism evidence="1 2">
    <name type="scientific">Lactobacillus phage P1</name>
    <dbReference type="NCBI Taxonomy" id="1846168"/>
    <lineage>
        <taxon>Viruses</taxon>
        <taxon>Duplodnaviria</taxon>
        <taxon>Heunggongvirae</taxon>
        <taxon>Uroviricota</taxon>
        <taxon>Caudoviricetes</taxon>
        <taxon>Tybeckvirinae</taxon>
        <taxon>Maenadvirus</taxon>
        <taxon>Maenadvirus P1</taxon>
    </lineage>
</organism>
<keyword evidence="2" id="KW-1185">Reference proteome</keyword>
<gene>
    <name evidence="1" type="ORF">LVP1_g074</name>
</gene>